<dbReference type="Proteomes" id="UP001243757">
    <property type="component" value="Unassembled WGS sequence"/>
</dbReference>
<evidence type="ECO:0000313" key="6">
    <source>
        <dbReference type="EMBL" id="MDK3017034.1"/>
    </source>
</evidence>
<evidence type="ECO:0000313" key="7">
    <source>
        <dbReference type="Proteomes" id="UP001243757"/>
    </source>
</evidence>
<accession>A0ABT7EXG3</accession>
<dbReference type="InterPro" id="IPR052028">
    <property type="entry name" value="HipA_Ser/Thr_kinase"/>
</dbReference>
<dbReference type="PANTHER" id="PTHR37419:SF1">
    <property type="entry name" value="SERINE_THREONINE-PROTEIN KINASE TOXIN HIPA"/>
    <property type="match status" value="1"/>
</dbReference>
<dbReference type="EMBL" id="JASNJD010000003">
    <property type="protein sequence ID" value="MDK3017034.1"/>
    <property type="molecule type" value="Genomic_DNA"/>
</dbReference>
<keyword evidence="3" id="KW-0418">Kinase</keyword>
<keyword evidence="2" id="KW-0808">Transferase</keyword>
<dbReference type="NCBIfam" id="TIGR03071">
    <property type="entry name" value="couple_hipA"/>
    <property type="match status" value="1"/>
</dbReference>
<proteinExistence type="inferred from homology"/>
<comment type="similarity">
    <text evidence="1">Belongs to the HipA Ser/Thr kinase family.</text>
</comment>
<feature type="domain" description="HipA N-terminal subdomain 1" evidence="5">
    <location>
        <begin position="7"/>
        <end position="111"/>
    </location>
</feature>
<feature type="domain" description="HipA-like C-terminal" evidence="4">
    <location>
        <begin position="143"/>
        <end position="381"/>
    </location>
</feature>
<evidence type="ECO:0000259" key="4">
    <source>
        <dbReference type="Pfam" id="PF07804"/>
    </source>
</evidence>
<sequence length="413" mass="45972">MPDVTVLTVKLYGEPIGTLTHLGDERSIFAFNDAYVGNADRATLGLSFKDQYGELRNDFKPIKMKLMPFFSNLLPEGHLRSYLADKAGVNEKREFFLIQALGRDLPGAVTVEAADDDTWPVSDDLEDQVLSDSENAHENALRFSLAGVQLKFSAVIDAAGGLTIPASGIGGGWIVKLPSREYRGVPENEFSMMTLARMVGINVPPIDLVDIGGIKNLPDGIDQLGDKAFIIERFDRREDGTSVHIEDFAQVYGVYAEDKYKKASNRNIAAVIAAESDRADIAEFIRRLTFNTLIGNGDMHLKNWSLIYPDQRNAKLSPAYDFVSTIPYLPNDQSALNFSRTRRFDEFTEDELLHLASKAALPRKLVIDTARETISLFMDRWWAEKAHLPMSTDVAETIDKHLTTLPIIGEALT</sequence>
<dbReference type="Gene3D" id="1.10.1070.20">
    <property type="match status" value="1"/>
</dbReference>
<comment type="caution">
    <text evidence="6">The sequence shown here is derived from an EMBL/GenBank/DDBJ whole genome shotgun (WGS) entry which is preliminary data.</text>
</comment>
<protein>
    <submittedName>
        <fullName evidence="6">Type II toxin-antitoxin system HipA family toxin</fullName>
    </submittedName>
</protein>
<evidence type="ECO:0000256" key="3">
    <source>
        <dbReference type="ARBA" id="ARBA00022777"/>
    </source>
</evidence>
<dbReference type="Pfam" id="PF13657">
    <property type="entry name" value="Couple_hipA"/>
    <property type="match status" value="1"/>
</dbReference>
<name>A0ABT7EXG3_9RHOB</name>
<gene>
    <name evidence="6" type="ORF">QO033_05065</name>
</gene>
<organism evidence="6 7">
    <name type="scientific">Pseudodonghicola flavimaris</name>
    <dbReference type="NCBI Taxonomy" id="3050036"/>
    <lineage>
        <taxon>Bacteria</taxon>
        <taxon>Pseudomonadati</taxon>
        <taxon>Pseudomonadota</taxon>
        <taxon>Alphaproteobacteria</taxon>
        <taxon>Rhodobacterales</taxon>
        <taxon>Paracoccaceae</taxon>
        <taxon>Pseudodonghicola</taxon>
    </lineage>
</organism>
<keyword evidence="7" id="KW-1185">Reference proteome</keyword>
<evidence type="ECO:0000256" key="2">
    <source>
        <dbReference type="ARBA" id="ARBA00022679"/>
    </source>
</evidence>
<evidence type="ECO:0000259" key="5">
    <source>
        <dbReference type="Pfam" id="PF13657"/>
    </source>
</evidence>
<evidence type="ECO:0000256" key="1">
    <source>
        <dbReference type="ARBA" id="ARBA00010164"/>
    </source>
</evidence>
<reference evidence="6 7" key="1">
    <citation type="submission" date="2023-05" db="EMBL/GenBank/DDBJ databases">
        <title>Pseudodonghicola sp. nov.</title>
        <authorList>
            <person name="Huang J."/>
        </authorList>
    </citation>
    <scope>NUCLEOTIDE SEQUENCE [LARGE SCALE GENOMIC DNA]</scope>
    <source>
        <strain evidence="6 7">IC7</strain>
    </source>
</reference>
<dbReference type="PANTHER" id="PTHR37419">
    <property type="entry name" value="SERINE/THREONINE-PROTEIN KINASE TOXIN HIPA"/>
    <property type="match status" value="1"/>
</dbReference>
<dbReference type="Pfam" id="PF07804">
    <property type="entry name" value="HipA_C"/>
    <property type="match status" value="1"/>
</dbReference>
<dbReference type="InterPro" id="IPR012893">
    <property type="entry name" value="HipA-like_C"/>
</dbReference>
<dbReference type="InterPro" id="IPR017508">
    <property type="entry name" value="HipA_N1"/>
</dbReference>